<proteinExistence type="predicted"/>
<dbReference type="EMBL" id="VSWD01000008">
    <property type="protein sequence ID" value="KAK3094684.1"/>
    <property type="molecule type" value="Genomic_DNA"/>
</dbReference>
<sequence length="68" mass="7483">MTLRSSLSGVGHALTDTFHQVGEQAKVVGSQLLETAKHRDHSWHHRLFNLVHDLGNQLIAHHAVATGN</sequence>
<comment type="caution">
    <text evidence="1">The sequence shown here is derived from an EMBL/GenBank/DDBJ whole genome shotgun (WGS) entry which is preliminary data.</text>
</comment>
<reference evidence="1" key="1">
    <citation type="submission" date="2019-08" db="EMBL/GenBank/DDBJ databases">
        <title>The improved chromosome-level genome for the pearl oyster Pinctada fucata martensii using PacBio sequencing and Hi-C.</title>
        <authorList>
            <person name="Zheng Z."/>
        </authorList>
    </citation>
    <scope>NUCLEOTIDE SEQUENCE</scope>
    <source>
        <strain evidence="1">ZZ-2019</strain>
        <tissue evidence="1">Adductor muscle</tissue>
    </source>
</reference>
<dbReference type="AlphaFoldDB" id="A0AA88XZ27"/>
<organism evidence="1 2">
    <name type="scientific">Pinctada imbricata</name>
    <name type="common">Atlantic pearl-oyster</name>
    <name type="synonym">Pinctada martensii</name>
    <dbReference type="NCBI Taxonomy" id="66713"/>
    <lineage>
        <taxon>Eukaryota</taxon>
        <taxon>Metazoa</taxon>
        <taxon>Spiralia</taxon>
        <taxon>Lophotrochozoa</taxon>
        <taxon>Mollusca</taxon>
        <taxon>Bivalvia</taxon>
        <taxon>Autobranchia</taxon>
        <taxon>Pteriomorphia</taxon>
        <taxon>Pterioida</taxon>
        <taxon>Pterioidea</taxon>
        <taxon>Pteriidae</taxon>
        <taxon>Pinctada</taxon>
    </lineage>
</organism>
<evidence type="ECO:0000313" key="1">
    <source>
        <dbReference type="EMBL" id="KAK3094684.1"/>
    </source>
</evidence>
<keyword evidence="2" id="KW-1185">Reference proteome</keyword>
<dbReference type="Proteomes" id="UP001186944">
    <property type="component" value="Unassembled WGS sequence"/>
</dbReference>
<name>A0AA88XZ27_PINIB</name>
<gene>
    <name evidence="1" type="ORF">FSP39_004900</name>
</gene>
<accession>A0AA88XZ27</accession>
<protein>
    <submittedName>
        <fullName evidence="1">Uncharacterized protein</fullName>
    </submittedName>
</protein>
<evidence type="ECO:0000313" key="2">
    <source>
        <dbReference type="Proteomes" id="UP001186944"/>
    </source>
</evidence>